<dbReference type="PROSITE" id="PS00012">
    <property type="entry name" value="PHOSPHOPANTETHEINE"/>
    <property type="match status" value="2"/>
</dbReference>
<evidence type="ECO:0000256" key="3">
    <source>
        <dbReference type="ARBA" id="ARBA00022450"/>
    </source>
</evidence>
<dbReference type="GO" id="GO:0003824">
    <property type="term" value="F:catalytic activity"/>
    <property type="evidence" value="ECO:0007669"/>
    <property type="project" value="InterPro"/>
</dbReference>
<dbReference type="InterPro" id="IPR020845">
    <property type="entry name" value="AMP-binding_CS"/>
</dbReference>
<comment type="caution">
    <text evidence="8">The sequence shown here is derived from an EMBL/GenBank/DDBJ whole genome shotgun (WGS) entry which is preliminary data.</text>
</comment>
<dbReference type="NCBIfam" id="NF003417">
    <property type="entry name" value="PRK04813.1"/>
    <property type="match status" value="3"/>
</dbReference>
<dbReference type="Gene3D" id="3.30.300.30">
    <property type="match status" value="3"/>
</dbReference>
<dbReference type="SMART" id="SM00823">
    <property type="entry name" value="PKS_PP"/>
    <property type="match status" value="2"/>
</dbReference>
<dbReference type="InterPro" id="IPR006162">
    <property type="entry name" value="Ppantetheine_attach_site"/>
</dbReference>
<name>A0A402A6I4_9CHLR</name>
<feature type="domain" description="Carrier" evidence="7">
    <location>
        <begin position="1439"/>
        <end position="1514"/>
    </location>
</feature>
<dbReference type="Pfam" id="PF00501">
    <property type="entry name" value="AMP-binding"/>
    <property type="match status" value="2"/>
</dbReference>
<dbReference type="Pfam" id="PF13193">
    <property type="entry name" value="AMP-binding_C"/>
    <property type="match status" value="1"/>
</dbReference>
<dbReference type="GO" id="GO:0031177">
    <property type="term" value="F:phosphopantetheine binding"/>
    <property type="evidence" value="ECO:0007669"/>
    <property type="project" value="InterPro"/>
</dbReference>
<dbReference type="Proteomes" id="UP000287352">
    <property type="component" value="Unassembled WGS sequence"/>
</dbReference>
<dbReference type="CDD" id="cd12117">
    <property type="entry name" value="A_NRPS_Srf_like"/>
    <property type="match status" value="2"/>
</dbReference>
<evidence type="ECO:0000313" key="8">
    <source>
        <dbReference type="EMBL" id="GCE14625.1"/>
    </source>
</evidence>
<dbReference type="Pfam" id="PF08242">
    <property type="entry name" value="Methyltransf_12"/>
    <property type="match status" value="1"/>
</dbReference>
<dbReference type="InterPro" id="IPR029063">
    <property type="entry name" value="SAM-dependent_MTases_sf"/>
</dbReference>
<protein>
    <recommendedName>
        <fullName evidence="7">Carrier domain-containing protein</fullName>
    </recommendedName>
</protein>
<comment type="cofactor">
    <cofactor evidence="1">
        <name>pantetheine 4'-phosphate</name>
        <dbReference type="ChEBI" id="CHEBI:47942"/>
    </cofactor>
</comment>
<dbReference type="CDD" id="cd19531">
    <property type="entry name" value="LCL_NRPS-like"/>
    <property type="match status" value="2"/>
</dbReference>
<dbReference type="Gene3D" id="3.30.559.30">
    <property type="entry name" value="Nonribosomal peptide synthetase, condensation domain"/>
    <property type="match status" value="2"/>
</dbReference>
<dbReference type="SUPFAM" id="SSF53335">
    <property type="entry name" value="S-adenosyl-L-methionine-dependent methyltransferases"/>
    <property type="match status" value="1"/>
</dbReference>
<dbReference type="PANTHER" id="PTHR45527">
    <property type="entry name" value="NONRIBOSOMAL PEPTIDE SYNTHETASE"/>
    <property type="match status" value="1"/>
</dbReference>
<dbReference type="Gene3D" id="2.30.38.10">
    <property type="entry name" value="Luciferase, Domain 3"/>
    <property type="match status" value="2"/>
</dbReference>
<feature type="domain" description="Carrier" evidence="7">
    <location>
        <begin position="2498"/>
        <end position="2573"/>
    </location>
</feature>
<dbReference type="GO" id="GO:0043041">
    <property type="term" value="P:amino acid activation for nonribosomal peptide biosynthetic process"/>
    <property type="evidence" value="ECO:0007669"/>
    <property type="project" value="TreeGrafter"/>
</dbReference>
<dbReference type="PROSITE" id="PS00455">
    <property type="entry name" value="AMP_BINDING"/>
    <property type="match status" value="2"/>
</dbReference>
<dbReference type="InterPro" id="IPR023213">
    <property type="entry name" value="CAT-like_dom_sf"/>
</dbReference>
<evidence type="ECO:0000256" key="2">
    <source>
        <dbReference type="ARBA" id="ARBA00006432"/>
    </source>
</evidence>
<dbReference type="NCBIfam" id="TIGR01733">
    <property type="entry name" value="AA-adenyl-dom"/>
    <property type="match status" value="2"/>
</dbReference>
<dbReference type="Gene3D" id="1.10.1200.10">
    <property type="entry name" value="ACP-like"/>
    <property type="match status" value="2"/>
</dbReference>
<dbReference type="FunFam" id="1.10.1200.10:FF:000005">
    <property type="entry name" value="Nonribosomal peptide synthetase 1"/>
    <property type="match status" value="1"/>
</dbReference>
<dbReference type="SUPFAM" id="SSF52777">
    <property type="entry name" value="CoA-dependent acyltransferases"/>
    <property type="match status" value="4"/>
</dbReference>
<dbReference type="PANTHER" id="PTHR45527:SF1">
    <property type="entry name" value="FATTY ACID SYNTHASE"/>
    <property type="match status" value="1"/>
</dbReference>
<dbReference type="Gene3D" id="3.30.559.10">
    <property type="entry name" value="Chloramphenicol acetyltransferase-like domain"/>
    <property type="match status" value="2"/>
</dbReference>
<keyword evidence="4" id="KW-0597">Phosphoprotein</keyword>
<dbReference type="PROSITE" id="PS50075">
    <property type="entry name" value="CARRIER"/>
    <property type="match status" value="2"/>
</dbReference>
<evidence type="ECO:0000256" key="1">
    <source>
        <dbReference type="ARBA" id="ARBA00001957"/>
    </source>
</evidence>
<dbReference type="InterPro" id="IPR009081">
    <property type="entry name" value="PP-bd_ACP"/>
</dbReference>
<evidence type="ECO:0000256" key="4">
    <source>
        <dbReference type="ARBA" id="ARBA00022553"/>
    </source>
</evidence>
<sequence>MSTMTEQHLRPTEKTSPRVTAEQRQKLISRLQQRLPEHSSGPRPRSKEQRNLPLSFAQQRLWFLDQWAPNLPFYNVIFAMRLKGTLQLDALASTFAEIIRRHESLRTTFQIENNQPIQVIAPELEVPFSYQDLRPSDQSYDEALKLAYADAETPFNLTVGPLIRILLVQTTGDEYLLVINMHHIISDGWSVGILKQEIIELYSAYVSHQPSPLPELAIQYADFALWQRAWLQGKVLEEQLAYWKKQLQDVPTILELPSDHPRPTVQNFKGAIETFTLSPDLRDRLLSFSRARGETLFTVLLATFQILLARYTSQELFLVGSPIANRTHSDIERLIGFFVNTLALKADLRDQPDFHEVLKRVHETSLEAYTHQDLPFEKIVEELQPERDLSRQPVVQVMFALQNAPQPHFELPGLQLDPCEELDALSAKFDLFLSIEESKGKLECLAEYSTDLFEATTIRRLLQHYEHLLYTVLQNPEQNIWHLPLLTQEEAEELFFMGHGQITPYPQVALHSCFEEQVLQTPHAPALYFEQRSFTYAELNQQANQLAHYLQRYRITPEMPIGVFLERSPEMIIALLAIVKVGGVYVPLDPQYPSRRLHLLSQMVDIQLIITTDQFAPQLPWVEQLLRLDTESQQISACPDTNLDYEVSPQHLAYILFTSGSTGIPKAVMVEHHSIVRLVKEADYADFSPEHTFFFMAPLAFDASTFEIWGALLNGAKLVICPIARPSLDELRVLLQRYEVTTLWLTAGLFHQMADGYLQEVKSLRQILAGGDALSVSKVVQVLNDLPSCKLINGYGPTEGTTFTCCHWIKDETQVHSTVPIGRPIANTSIAILDEQMQLVPPGVPGHLYIGGDGLARGYYNDPETTGQRFILHRFPYHQEAVRLYHTGDKARYLHDYTVEFLGRTDQQVKIRGYRIEPGEVETVLSHHAAVKDVVVIAREDQPGDKKLVAYVVPQRNSDTTDAALTPDLQSIEAPETTHYVSQWQSLYEETYHQETPQDDDFNIIGWNSSYTLQPFPGQEMKEWTQNTVQQLLELDHQHVLEIGCGTGLLLTRVAPHCKRYVGTDFSHVVLRNLQQYLDLYPTQFAHVSLLEKNADDFSGMEDEQFDLIILNSIVQYFPDSFYLLRVLEGAIKMLKPGGRIFLGDIRSLPLFELFHTSVAFYQASSTASVEQVQRQIQRRLAQEKELLLDPAFFFALQETMKRVSAVEITPKRGSFQNELTRFRYQVVLHLDTLAESRQSISWQDWQKEQPALEQLRQILEADRPDAIGLVNIANRRLAQDLLLTQVLQGQTEGQTVTELRTYLETTPITGIDPEELFPLAESLGYRLQMSWANHTREGRFDVFFQKETLPRSIPDFPQPEQRAVPWHEYTNDLFKAARSRALFLQFRHYLEQYVPEYMIPAAFIILDAIPLTENGKVDRRALPDLNRVRPELEDAYVPPRTMTEFTISKIWTDLLGIEQIGIYDNFFELGGHSLLATQVISRLRTLLQAELPLQTFFASPTVEGLARNVDHLLMQGNASTYPPLIKQERKEPFPLSFAQQRLWFLDQLAPDLPFYNVLLALELKGVLQQSALERALSEIIARHETLRTTFQIFDEQPAQVIAASIPLPLRFIDLRSQPSSNRDQVAMKEAQAEAETPFDLTQGPLIRILLLKLEEERHLLVINIHHSISDGWSMGVLFRELIALYSAYREEKPSPLHHLPIQYVDFALWQREWLQGAVLQEQSIYWKEQLQGIPTIIDLPTDYPRPSVQTFRGSLETFSFPAHLHTALLDLSKREGVTLFVTLLSAFQVLLLRYTRQEEFLIGTPIANRTHSEIEELIGFFVNTLALKSDLRGRPTFHDVLKRMQAVCVGAYAHQDFPFEQLVEELQPVRDLSRQPLVQVVFALQNAPLPVLHLPNLTLNAFELDSHGAKFDLSLSLNEFEGTLRGIVEYSTDLFTQRFIKDMIRHYQHILEAICRDTEQVVWNLPLIDLVEEQQLLQLGQGSRPSYPQQSIASLFEDQVERTPEAPAVTYRETTLSYRQLNERANQLAHWLIASGVQIESPVGIALERELETVITLLAVLKAGGAYVPLDPQYPETRLEILIQSANISHIVTRQVFAHRVEAFAPLTLLDRDADAIAQEATTNPLVPVGPHNLAYIIYTSGSTGVPKGVLIEQRGVVRLVTTADYVTLDSSQVFLLMAPFSFDASTFEIWSPLLTGGQLIVCPIEQPSLDEICDIIEHNHVTVLWIAVGLYHQLANGYLQRLQGLRYLFTGGDIVSATKVAQTLQDLPGCRFIHCYGPTENTVYTTCHPIDSVDLQKTTLPLGGPIPTTDLYVLDEQRQPLPIGIPGELYIGGDGLARGYLDEVLTRERFISNPFSTDPASRLYKTGDKVRYLANGQLEFIERMDRQVKIRGFRIELEEIEITLAQHPDIKDVVTIAREDQPGEKYLVSYLVVTNETTTTVTALRAYLSEKLPQYMIPSTFVKLEQLPLMPNGKLNRDALPIPDMERPDLSEAYVAPRTPIEALVAEIMLQLLNKSQIGVFDNFFDLGGDSILATRIVTRLRETFQVTITLRQFYAQPTVAHITEVILQALSEQVGEEFLTELLQELE</sequence>
<reference evidence="9" key="1">
    <citation type="submission" date="2018-12" db="EMBL/GenBank/DDBJ databases">
        <title>Tengunoibacter tsumagoiensis gen. nov., sp. nov., Dictyobacter kobayashii sp. nov., D. alpinus sp. nov., and D. joshuensis sp. nov. and description of Dictyobacteraceae fam. nov. within the order Ktedonobacterales isolated from Tengu-no-mugimeshi.</title>
        <authorList>
            <person name="Wang C.M."/>
            <person name="Zheng Y."/>
            <person name="Sakai Y."/>
            <person name="Toyoda A."/>
            <person name="Minakuchi Y."/>
            <person name="Abe K."/>
            <person name="Yokota A."/>
            <person name="Yabe S."/>
        </authorList>
    </citation>
    <scope>NUCLEOTIDE SEQUENCE [LARGE SCALE GENOMIC DNA]</scope>
    <source>
        <strain evidence="9">Uno3</strain>
    </source>
</reference>
<feature type="compositionally biased region" description="Basic and acidic residues" evidence="6">
    <location>
        <begin position="7"/>
        <end position="25"/>
    </location>
</feature>
<accession>A0A402A6I4</accession>
<dbReference type="InterPro" id="IPR020806">
    <property type="entry name" value="PKS_PP-bd"/>
</dbReference>
<dbReference type="FunFam" id="3.30.300.30:FF:000010">
    <property type="entry name" value="Enterobactin synthetase component F"/>
    <property type="match status" value="1"/>
</dbReference>
<dbReference type="Gene3D" id="3.40.50.150">
    <property type="entry name" value="Vaccinia Virus protein VP39"/>
    <property type="match status" value="1"/>
</dbReference>
<dbReference type="OrthoDB" id="9757538at2"/>
<dbReference type="InterPro" id="IPR013217">
    <property type="entry name" value="Methyltransf_12"/>
</dbReference>
<dbReference type="GO" id="GO:0009403">
    <property type="term" value="P:toxin biosynthetic process"/>
    <property type="evidence" value="ECO:0007669"/>
    <property type="project" value="UniProtKB-ARBA"/>
</dbReference>
<evidence type="ECO:0000313" key="9">
    <source>
        <dbReference type="Proteomes" id="UP000287352"/>
    </source>
</evidence>
<evidence type="ECO:0000259" key="7">
    <source>
        <dbReference type="PROSITE" id="PS50075"/>
    </source>
</evidence>
<dbReference type="GO" id="GO:0005829">
    <property type="term" value="C:cytosol"/>
    <property type="evidence" value="ECO:0007669"/>
    <property type="project" value="TreeGrafter"/>
</dbReference>
<dbReference type="Pfam" id="PF00668">
    <property type="entry name" value="Condensation"/>
    <property type="match status" value="2"/>
</dbReference>
<dbReference type="InterPro" id="IPR025110">
    <property type="entry name" value="AMP-bd_C"/>
</dbReference>
<feature type="region of interest" description="Disordered" evidence="6">
    <location>
        <begin position="1"/>
        <end position="50"/>
    </location>
</feature>
<comment type="similarity">
    <text evidence="2">Belongs to the ATP-dependent AMP-binding enzyme family.</text>
</comment>
<dbReference type="InterPro" id="IPR036736">
    <property type="entry name" value="ACP-like_sf"/>
</dbReference>
<dbReference type="Pfam" id="PF00550">
    <property type="entry name" value="PP-binding"/>
    <property type="match status" value="2"/>
</dbReference>
<dbReference type="InterPro" id="IPR045851">
    <property type="entry name" value="AMP-bd_C_sf"/>
</dbReference>
<organism evidence="8 9">
    <name type="scientific">Tengunoibacter tsumagoiensis</name>
    <dbReference type="NCBI Taxonomy" id="2014871"/>
    <lineage>
        <taxon>Bacteria</taxon>
        <taxon>Bacillati</taxon>
        <taxon>Chloroflexota</taxon>
        <taxon>Ktedonobacteria</taxon>
        <taxon>Ktedonobacterales</taxon>
        <taxon>Dictyobacteraceae</taxon>
        <taxon>Tengunoibacter</taxon>
    </lineage>
</organism>
<dbReference type="FunFam" id="3.40.50.980:FF:000001">
    <property type="entry name" value="Non-ribosomal peptide synthetase"/>
    <property type="match status" value="2"/>
</dbReference>
<dbReference type="InterPro" id="IPR000873">
    <property type="entry name" value="AMP-dep_synth/lig_dom"/>
</dbReference>
<dbReference type="InterPro" id="IPR001242">
    <property type="entry name" value="Condensation_dom"/>
</dbReference>
<dbReference type="SUPFAM" id="SSF47336">
    <property type="entry name" value="ACP-like"/>
    <property type="match status" value="2"/>
</dbReference>
<dbReference type="GO" id="GO:0008610">
    <property type="term" value="P:lipid biosynthetic process"/>
    <property type="evidence" value="ECO:0007669"/>
    <property type="project" value="UniProtKB-ARBA"/>
</dbReference>
<keyword evidence="3" id="KW-0596">Phosphopantetheine</keyword>
<evidence type="ECO:0000256" key="6">
    <source>
        <dbReference type="SAM" id="MobiDB-lite"/>
    </source>
</evidence>
<dbReference type="FunFam" id="3.30.559.10:FF:000012">
    <property type="entry name" value="Non-ribosomal peptide synthetase"/>
    <property type="match status" value="1"/>
</dbReference>
<proteinExistence type="inferred from homology"/>
<gene>
    <name evidence="8" type="ORF">KTT_44840</name>
</gene>
<keyword evidence="9" id="KW-1185">Reference proteome</keyword>
<evidence type="ECO:0000256" key="5">
    <source>
        <dbReference type="ARBA" id="ARBA00022737"/>
    </source>
</evidence>
<dbReference type="CDD" id="cd02440">
    <property type="entry name" value="AdoMet_MTases"/>
    <property type="match status" value="1"/>
</dbReference>
<keyword evidence="5" id="KW-0677">Repeat</keyword>
<dbReference type="EMBL" id="BIFR01000002">
    <property type="protein sequence ID" value="GCE14625.1"/>
    <property type="molecule type" value="Genomic_DNA"/>
</dbReference>
<dbReference type="InterPro" id="IPR010071">
    <property type="entry name" value="AA_adenyl_dom"/>
</dbReference>
<dbReference type="Gene3D" id="3.40.50.980">
    <property type="match status" value="4"/>
</dbReference>
<dbReference type="SUPFAM" id="SSF56801">
    <property type="entry name" value="Acetyl-CoA synthetase-like"/>
    <property type="match status" value="2"/>
</dbReference>